<protein>
    <submittedName>
        <fullName evidence="2">Uncharacterized protein</fullName>
    </submittedName>
</protein>
<comment type="caution">
    <text evidence="2">The sequence shown here is derived from an EMBL/GenBank/DDBJ whole genome shotgun (WGS) entry which is preliminary data.</text>
</comment>
<reference evidence="2 3" key="1">
    <citation type="journal article" date="2015" name="Genome Biol. Evol.">
        <title>Comparative Genomics of a Bacterivorous Green Alga Reveals Evolutionary Causalities and Consequences of Phago-Mixotrophic Mode of Nutrition.</title>
        <authorList>
            <person name="Burns J.A."/>
            <person name="Paasch A."/>
            <person name="Narechania A."/>
            <person name="Kim E."/>
        </authorList>
    </citation>
    <scope>NUCLEOTIDE SEQUENCE [LARGE SCALE GENOMIC DNA]</scope>
    <source>
        <strain evidence="2 3">PLY_AMNH</strain>
    </source>
</reference>
<sequence>MEDPRAEQGSEGSAARRADDPRAEQGSERNAARRVDDPRAEQGSEGSATRRADDPRAERGGEGKEGGFYRSEGRARLVIVTYEIIEQYSSLHYYSHIQSSCHVDGNEEHLKTKRNVRAFNFNIQ</sequence>
<organism evidence="2 3">
    <name type="scientific">Cymbomonas tetramitiformis</name>
    <dbReference type="NCBI Taxonomy" id="36881"/>
    <lineage>
        <taxon>Eukaryota</taxon>
        <taxon>Viridiplantae</taxon>
        <taxon>Chlorophyta</taxon>
        <taxon>Pyramimonadophyceae</taxon>
        <taxon>Pyramimonadales</taxon>
        <taxon>Pyramimonadaceae</taxon>
        <taxon>Cymbomonas</taxon>
    </lineage>
</organism>
<dbReference type="Proteomes" id="UP001190700">
    <property type="component" value="Unassembled WGS sequence"/>
</dbReference>
<evidence type="ECO:0000313" key="2">
    <source>
        <dbReference type="EMBL" id="KAK3277913.1"/>
    </source>
</evidence>
<gene>
    <name evidence="2" type="ORF">CYMTET_14113</name>
</gene>
<dbReference type="AlphaFoldDB" id="A0AAE0GHA0"/>
<feature type="region of interest" description="Disordered" evidence="1">
    <location>
        <begin position="1"/>
        <end position="70"/>
    </location>
</feature>
<evidence type="ECO:0000313" key="3">
    <source>
        <dbReference type="Proteomes" id="UP001190700"/>
    </source>
</evidence>
<proteinExistence type="predicted"/>
<keyword evidence="3" id="KW-1185">Reference proteome</keyword>
<accession>A0AAE0GHA0</accession>
<name>A0AAE0GHA0_9CHLO</name>
<dbReference type="EMBL" id="LGRX02005772">
    <property type="protein sequence ID" value="KAK3277913.1"/>
    <property type="molecule type" value="Genomic_DNA"/>
</dbReference>
<evidence type="ECO:0000256" key="1">
    <source>
        <dbReference type="SAM" id="MobiDB-lite"/>
    </source>
</evidence>